<name>A0AAW4RTM5_XANCI</name>
<proteinExistence type="predicted"/>
<evidence type="ECO:0000313" key="1">
    <source>
        <dbReference type="EMBL" id="MBZ3926560.1"/>
    </source>
</evidence>
<dbReference type="AlphaFoldDB" id="A0AAW4RTM5"/>
<evidence type="ECO:0008006" key="3">
    <source>
        <dbReference type="Google" id="ProtNLM"/>
    </source>
</evidence>
<organism evidence="1 2">
    <name type="scientific">Xanthomonas citri pv. sesbaniae</name>
    <dbReference type="NCBI Taxonomy" id="473425"/>
    <lineage>
        <taxon>Bacteria</taxon>
        <taxon>Pseudomonadati</taxon>
        <taxon>Pseudomonadota</taxon>
        <taxon>Gammaproteobacteria</taxon>
        <taxon>Lysobacterales</taxon>
        <taxon>Lysobacteraceae</taxon>
        <taxon>Xanthomonas</taxon>
    </lineage>
</organism>
<protein>
    <recommendedName>
        <fullName evidence="3">Secreted protein</fullName>
    </recommendedName>
</protein>
<accession>A0AAW4RTM5</accession>
<sequence>MAISKPPGFSSIVIALLYLIVAVDPTASSNGEHAVFATPVLAKISRRTCGIRDDAVRALP</sequence>
<dbReference type="EMBL" id="LOKL01000160">
    <property type="protein sequence ID" value="MBZ3926560.1"/>
    <property type="molecule type" value="Genomic_DNA"/>
</dbReference>
<dbReference type="Proteomes" id="UP000825388">
    <property type="component" value="Unassembled WGS sequence"/>
</dbReference>
<gene>
    <name evidence="1" type="ORF">Xseb_19975</name>
</gene>
<evidence type="ECO:0000313" key="2">
    <source>
        <dbReference type="Proteomes" id="UP000825388"/>
    </source>
</evidence>
<comment type="caution">
    <text evidence="1">The sequence shown here is derived from an EMBL/GenBank/DDBJ whole genome shotgun (WGS) entry which is preliminary data.</text>
</comment>
<reference evidence="1" key="1">
    <citation type="submission" date="2015-12" db="EMBL/GenBank/DDBJ databases">
        <authorList>
            <person name="Bansal K."/>
            <person name="Midha S."/>
            <person name="Patil P.B."/>
        </authorList>
    </citation>
    <scope>NUCLEOTIDE SEQUENCE</scope>
    <source>
        <strain evidence="1">LMG867</strain>
    </source>
</reference>